<dbReference type="AlphaFoldDB" id="A0A0G1DM83"/>
<keyword evidence="2" id="KW-0472">Membrane</keyword>
<dbReference type="STRING" id="1618578.UV74_C0001G0105"/>
<evidence type="ECO:0000256" key="2">
    <source>
        <dbReference type="SAM" id="Phobius"/>
    </source>
</evidence>
<feature type="transmembrane region" description="Helical" evidence="2">
    <location>
        <begin position="12"/>
        <end position="30"/>
    </location>
</feature>
<evidence type="ECO:0000313" key="4">
    <source>
        <dbReference type="EMBL" id="KKS98995.1"/>
    </source>
</evidence>
<dbReference type="Pfam" id="PF13205">
    <property type="entry name" value="Big_5"/>
    <property type="match status" value="1"/>
</dbReference>
<keyword evidence="1" id="KW-0732">Signal</keyword>
<accession>A0A0G1DM83</accession>
<keyword evidence="2" id="KW-0812">Transmembrane</keyword>
<reference evidence="4 5" key="1">
    <citation type="journal article" date="2015" name="Nature">
        <title>rRNA introns, odd ribosomes, and small enigmatic genomes across a large radiation of phyla.</title>
        <authorList>
            <person name="Brown C.T."/>
            <person name="Hug L.A."/>
            <person name="Thomas B.C."/>
            <person name="Sharon I."/>
            <person name="Castelle C.J."/>
            <person name="Singh A."/>
            <person name="Wilkins M.J."/>
            <person name="Williams K.H."/>
            <person name="Banfield J.F."/>
        </authorList>
    </citation>
    <scope>NUCLEOTIDE SEQUENCE [LARGE SCALE GENOMIC DNA]</scope>
</reference>
<organism evidence="4 5">
    <name type="scientific">Candidatus Woesebacteria bacterium GW2011_GWB1_43_14</name>
    <dbReference type="NCBI Taxonomy" id="1618578"/>
    <lineage>
        <taxon>Bacteria</taxon>
        <taxon>Candidatus Woeseibacteriota</taxon>
    </lineage>
</organism>
<evidence type="ECO:0000259" key="3">
    <source>
        <dbReference type="Pfam" id="PF13205"/>
    </source>
</evidence>
<protein>
    <recommendedName>
        <fullName evidence="3">SbsA Ig-like domain-containing protein</fullName>
    </recommendedName>
</protein>
<feature type="domain" description="SbsA Ig-like" evidence="3">
    <location>
        <begin position="68"/>
        <end position="142"/>
    </location>
</feature>
<gene>
    <name evidence="4" type="ORF">UV74_C0001G0105</name>
</gene>
<dbReference type="EMBL" id="LCFQ01000001">
    <property type="protein sequence ID" value="KKS98995.1"/>
    <property type="molecule type" value="Genomic_DNA"/>
</dbReference>
<keyword evidence="2" id="KW-1133">Transmembrane helix</keyword>
<dbReference type="InterPro" id="IPR032812">
    <property type="entry name" value="SbsA_Ig"/>
</dbReference>
<name>A0A0G1DM83_9BACT</name>
<evidence type="ECO:0000256" key="1">
    <source>
        <dbReference type="ARBA" id="ARBA00022729"/>
    </source>
</evidence>
<sequence length="161" mass="18469">MLTKIKSLTVKYKYPLLLILTILLTAGYLVSRSKKEEKIVTTQPGREFKLLEVYPAPPEFISIWSVEPINFTFNEPINFESLTYKASPGNSSDYQLKKDSNFSFSIVPTNGWRENTEYTIIISKSLTSINKNQLNEDIKTTFKRVLPQPGDPEYPDVIPEE</sequence>
<dbReference type="Proteomes" id="UP000034090">
    <property type="component" value="Unassembled WGS sequence"/>
</dbReference>
<comment type="caution">
    <text evidence="4">The sequence shown here is derived from an EMBL/GenBank/DDBJ whole genome shotgun (WGS) entry which is preliminary data.</text>
</comment>
<evidence type="ECO:0000313" key="5">
    <source>
        <dbReference type="Proteomes" id="UP000034090"/>
    </source>
</evidence>
<proteinExistence type="predicted"/>